<evidence type="ECO:0000313" key="3">
    <source>
        <dbReference type="EMBL" id="CAK7232072.1"/>
    </source>
</evidence>
<evidence type="ECO:0000256" key="1">
    <source>
        <dbReference type="SAM" id="MobiDB-lite"/>
    </source>
</evidence>
<keyword evidence="4" id="KW-1185">Reference proteome</keyword>
<proteinExistence type="predicted"/>
<gene>
    <name evidence="3" type="ORF">SCUCBS95973_008138</name>
</gene>
<sequence>MVAASTAMILDKVAVFLRNSATSNMDIQQLLRYVDARPGTAAIEDILPADEMDERLAFAAAAQHALQADTANASLSGFSLAVIFFLPLQQMRNMARALHSPEAPALGGLTAFSSIAESLVRIFLIQSNRPTTTSSSVRRDRQQSEVCMERDGDRCVVMGTLHPEVCHIIPFSANNSMEKLYELLKTNDILKALVGSHSSLLLAKPGCSDRSWNMICLNRQLHTWWGRGYFAFRCLGITPAAVTAGNKPPGVIVALQFHWMPHQTTGKAAVGRSKQRVPGNGHRQWVQDWDQRPRYGGGGSATADQKGIVAASYATTSRLVQSGHVINIAMPSMEDGVRMKAMLDIQWACIRIASMSAAAEDPEFLRDPFDDWESDWDEYAEEASQPSQPSRDEQDAGVLVAVPESSRRTAEDVSKADDGNVPADTEASLSKTPPRAGSPPSPEALKAISRWHAPPTHKTPQVLQGAMLMPGPDPELAAKAAATVAKTPRAGTRTKIRTLSKRVGQTLQRALKAGRSVDAGAAPAAP</sequence>
<feature type="compositionally biased region" description="Basic and acidic residues" evidence="1">
    <location>
        <begin position="405"/>
        <end position="418"/>
    </location>
</feature>
<reference evidence="3 4" key="1">
    <citation type="submission" date="2024-01" db="EMBL/GenBank/DDBJ databases">
        <authorList>
            <person name="Allen C."/>
            <person name="Tagirdzhanova G."/>
        </authorList>
    </citation>
    <scope>NUCLEOTIDE SEQUENCE [LARGE SCALE GENOMIC DNA]</scope>
</reference>
<name>A0ABP0CIZ2_9PEZI</name>
<comment type="caution">
    <text evidence="3">The sequence shown here is derived from an EMBL/GenBank/DDBJ whole genome shotgun (WGS) entry which is preliminary data.</text>
</comment>
<evidence type="ECO:0000259" key="2">
    <source>
        <dbReference type="Pfam" id="PF13391"/>
    </source>
</evidence>
<evidence type="ECO:0000313" key="4">
    <source>
        <dbReference type="Proteomes" id="UP001642405"/>
    </source>
</evidence>
<dbReference type="EMBL" id="CAWUHB010000062">
    <property type="protein sequence ID" value="CAK7232072.1"/>
    <property type="molecule type" value="Genomic_DNA"/>
</dbReference>
<accession>A0ABP0CIZ2</accession>
<organism evidence="3 4">
    <name type="scientific">Sporothrix curviconia</name>
    <dbReference type="NCBI Taxonomy" id="1260050"/>
    <lineage>
        <taxon>Eukaryota</taxon>
        <taxon>Fungi</taxon>
        <taxon>Dikarya</taxon>
        <taxon>Ascomycota</taxon>
        <taxon>Pezizomycotina</taxon>
        <taxon>Sordariomycetes</taxon>
        <taxon>Sordariomycetidae</taxon>
        <taxon>Ophiostomatales</taxon>
        <taxon>Ophiostomataceae</taxon>
        <taxon>Sporothrix</taxon>
    </lineage>
</organism>
<dbReference type="Proteomes" id="UP001642405">
    <property type="component" value="Unassembled WGS sequence"/>
</dbReference>
<protein>
    <recommendedName>
        <fullName evidence="2">HNH nuclease domain-containing protein</fullName>
    </recommendedName>
</protein>
<feature type="region of interest" description="Disordered" evidence="1">
    <location>
        <begin position="402"/>
        <end position="444"/>
    </location>
</feature>
<dbReference type="InterPro" id="IPR003615">
    <property type="entry name" value="HNH_nuc"/>
</dbReference>
<feature type="domain" description="HNH nuclease" evidence="2">
    <location>
        <begin position="155"/>
        <end position="232"/>
    </location>
</feature>
<dbReference type="Pfam" id="PF13391">
    <property type="entry name" value="HNH_2"/>
    <property type="match status" value="1"/>
</dbReference>